<dbReference type="Pfam" id="PF18701">
    <property type="entry name" value="DUF5641"/>
    <property type="match status" value="1"/>
</dbReference>
<dbReference type="STRING" id="67767.A0A0J7JVR8"/>
<accession>A0A0J7JVR8</accession>
<name>A0A0J7JVR8_LASNI</name>
<feature type="domain" description="DUF5641" evidence="1">
    <location>
        <begin position="5"/>
        <end position="98"/>
    </location>
</feature>
<comment type="caution">
    <text evidence="2">The sequence shown here is derived from an EMBL/GenBank/DDBJ whole genome shotgun (WGS) entry which is preliminary data.</text>
</comment>
<dbReference type="AlphaFoldDB" id="A0A0J7JVR8"/>
<dbReference type="PaxDb" id="67767-A0A0J7JVR8"/>
<proteinExistence type="predicted"/>
<dbReference type="PANTHER" id="PTHR47331">
    <property type="entry name" value="PHD-TYPE DOMAIN-CONTAINING PROTEIN"/>
    <property type="match status" value="1"/>
</dbReference>
<gene>
    <name evidence="2" type="ORF">RF55_23766</name>
</gene>
<dbReference type="PANTHER" id="PTHR47331:SF6">
    <property type="entry name" value="DOUBLECORTIN DOMAIN-CONTAINING PROTEIN"/>
    <property type="match status" value="1"/>
</dbReference>
<sequence length="102" mass="12127">MNRLSRFQTIQKLTQSFWKRWANEYLSNLQSRTKWRTEKPNFEKGQLVLLKNEALPVLKWKLARIVNVHVSKDNMVRVVTVQSDTGIYKRPITQIAPLPYKD</sequence>
<protein>
    <recommendedName>
        <fullName evidence="1">DUF5641 domain-containing protein</fullName>
    </recommendedName>
</protein>
<evidence type="ECO:0000313" key="2">
    <source>
        <dbReference type="EMBL" id="KMQ82217.1"/>
    </source>
</evidence>
<dbReference type="EMBL" id="LBMM01027238">
    <property type="protein sequence ID" value="KMQ82217.1"/>
    <property type="molecule type" value="Genomic_DNA"/>
</dbReference>
<evidence type="ECO:0000259" key="1">
    <source>
        <dbReference type="Pfam" id="PF18701"/>
    </source>
</evidence>
<reference evidence="2 3" key="1">
    <citation type="submission" date="2015-04" db="EMBL/GenBank/DDBJ databases">
        <title>Lasius niger genome sequencing.</title>
        <authorList>
            <person name="Konorov E.A."/>
            <person name="Nikitin M.A."/>
            <person name="Kirill M.V."/>
            <person name="Chang P."/>
        </authorList>
    </citation>
    <scope>NUCLEOTIDE SEQUENCE [LARGE SCALE GENOMIC DNA]</scope>
    <source>
        <tissue evidence="2">Whole</tissue>
    </source>
</reference>
<dbReference type="OrthoDB" id="6432478at2759"/>
<keyword evidence="3" id="KW-1185">Reference proteome</keyword>
<dbReference type="InterPro" id="IPR040676">
    <property type="entry name" value="DUF5641"/>
</dbReference>
<evidence type="ECO:0000313" key="3">
    <source>
        <dbReference type="Proteomes" id="UP000036403"/>
    </source>
</evidence>
<dbReference type="Proteomes" id="UP000036403">
    <property type="component" value="Unassembled WGS sequence"/>
</dbReference>
<organism evidence="2 3">
    <name type="scientific">Lasius niger</name>
    <name type="common">Black garden ant</name>
    <dbReference type="NCBI Taxonomy" id="67767"/>
    <lineage>
        <taxon>Eukaryota</taxon>
        <taxon>Metazoa</taxon>
        <taxon>Ecdysozoa</taxon>
        <taxon>Arthropoda</taxon>
        <taxon>Hexapoda</taxon>
        <taxon>Insecta</taxon>
        <taxon>Pterygota</taxon>
        <taxon>Neoptera</taxon>
        <taxon>Endopterygota</taxon>
        <taxon>Hymenoptera</taxon>
        <taxon>Apocrita</taxon>
        <taxon>Aculeata</taxon>
        <taxon>Formicoidea</taxon>
        <taxon>Formicidae</taxon>
        <taxon>Formicinae</taxon>
        <taxon>Lasius</taxon>
        <taxon>Lasius</taxon>
    </lineage>
</organism>